<evidence type="ECO:0000313" key="3">
    <source>
        <dbReference type="Proteomes" id="UP000681594"/>
    </source>
</evidence>
<dbReference type="Pfam" id="PF13380">
    <property type="entry name" value="CoA_binding_2"/>
    <property type="match status" value="1"/>
</dbReference>
<dbReference type="SUPFAM" id="SSF51735">
    <property type="entry name" value="NAD(P)-binding Rossmann-fold domains"/>
    <property type="match status" value="1"/>
</dbReference>
<reference evidence="2 3" key="1">
    <citation type="submission" date="2021-03" db="EMBL/GenBank/DDBJ databases">
        <authorList>
            <person name="So Y."/>
        </authorList>
    </citation>
    <scope>NUCLEOTIDE SEQUENCE [LARGE SCALE GENOMIC DNA]</scope>
    <source>
        <strain evidence="2 3">SSH11</strain>
    </source>
</reference>
<dbReference type="Gene3D" id="3.40.50.720">
    <property type="entry name" value="NAD(P)-binding Rossmann-like Domain"/>
    <property type="match status" value="1"/>
</dbReference>
<name>A0ABS4ACZ4_9PROT</name>
<protein>
    <submittedName>
        <fullName evidence="2">CoA-binding protein</fullName>
    </submittedName>
</protein>
<sequence length="149" mass="15957">MPRDGLSDDAVRDLLLRTRRIAVVGASDKPSRPSHGVFGFLLARGYMALPVNPALDGRSVHGMQAVPSLEEAGPLDMVDVFRRSEEAGPVVDEAIRLGAKSVWLQLGIWDDAAAERARAAGVTIVMDRCPVIEWSRLGLPGRIPAGAAH</sequence>
<dbReference type="PANTHER" id="PTHR33303:SF2">
    <property type="entry name" value="COA-BINDING DOMAIN-CONTAINING PROTEIN"/>
    <property type="match status" value="1"/>
</dbReference>
<keyword evidence="3" id="KW-1185">Reference proteome</keyword>
<evidence type="ECO:0000313" key="2">
    <source>
        <dbReference type="EMBL" id="MBP0444114.1"/>
    </source>
</evidence>
<dbReference type="Proteomes" id="UP000681594">
    <property type="component" value="Unassembled WGS sequence"/>
</dbReference>
<dbReference type="RefSeq" id="WP_209378357.1">
    <property type="nucleotide sequence ID" value="NZ_JAGIZB010000004.1"/>
</dbReference>
<dbReference type="PANTHER" id="PTHR33303">
    <property type="entry name" value="CYTOPLASMIC PROTEIN-RELATED"/>
    <property type="match status" value="1"/>
</dbReference>
<dbReference type="InterPro" id="IPR003781">
    <property type="entry name" value="CoA-bd"/>
</dbReference>
<dbReference type="EMBL" id="JAGIZB010000004">
    <property type="protein sequence ID" value="MBP0444114.1"/>
    <property type="molecule type" value="Genomic_DNA"/>
</dbReference>
<accession>A0ABS4ACZ4</accession>
<gene>
    <name evidence="2" type="ORF">J8J14_04925</name>
</gene>
<dbReference type="InterPro" id="IPR036291">
    <property type="entry name" value="NAD(P)-bd_dom_sf"/>
</dbReference>
<comment type="caution">
    <text evidence="2">The sequence shown here is derived from an EMBL/GenBank/DDBJ whole genome shotgun (WGS) entry which is preliminary data.</text>
</comment>
<evidence type="ECO:0000259" key="1">
    <source>
        <dbReference type="SMART" id="SM00881"/>
    </source>
</evidence>
<proteinExistence type="predicted"/>
<feature type="domain" description="CoA-binding" evidence="1">
    <location>
        <begin position="15"/>
        <end position="108"/>
    </location>
</feature>
<organism evidence="2 3">
    <name type="scientific">Pararoseomonas baculiformis</name>
    <dbReference type="NCBI Taxonomy" id="2820812"/>
    <lineage>
        <taxon>Bacteria</taxon>
        <taxon>Pseudomonadati</taxon>
        <taxon>Pseudomonadota</taxon>
        <taxon>Alphaproteobacteria</taxon>
        <taxon>Acetobacterales</taxon>
        <taxon>Acetobacteraceae</taxon>
        <taxon>Pararoseomonas</taxon>
    </lineage>
</organism>
<dbReference type="SMART" id="SM00881">
    <property type="entry name" value="CoA_binding"/>
    <property type="match status" value="1"/>
</dbReference>